<feature type="transmembrane region" description="Helical" evidence="1">
    <location>
        <begin position="81"/>
        <end position="97"/>
    </location>
</feature>
<keyword evidence="3" id="KW-0645">Protease</keyword>
<keyword evidence="1" id="KW-0472">Membrane</keyword>
<feature type="transmembrane region" description="Helical" evidence="1">
    <location>
        <begin position="273"/>
        <end position="291"/>
    </location>
</feature>
<comment type="caution">
    <text evidence="3">The sequence shown here is derived from an EMBL/GenBank/DDBJ whole genome shotgun (WGS) entry which is preliminary data.</text>
</comment>
<organism evidence="3">
    <name type="scientific">Peptoniphilus harei</name>
    <dbReference type="NCBI Taxonomy" id="54005"/>
    <lineage>
        <taxon>Bacteria</taxon>
        <taxon>Bacillati</taxon>
        <taxon>Bacillota</taxon>
        <taxon>Tissierellia</taxon>
        <taxon>Tissierellales</taxon>
        <taxon>Peptoniphilaceae</taxon>
        <taxon>Peptoniphilus</taxon>
    </lineage>
</organism>
<feature type="transmembrane region" description="Helical" evidence="1">
    <location>
        <begin position="170"/>
        <end position="196"/>
    </location>
</feature>
<sequence length="295" mass="34482">MDLDRKKILEKIGYATIVSFIVYIFLASVKFKGISDSFFVFRSLLNPISIFIGFSCFFGIHVRDFFKDLIKGIKEIKVEELILFLKYVFIYQGIIILTTNLDVLQKMNNDTTSFIDLYVSITMILFVLFEEYIFRYLVQRKLMNVSKDYGILVMAIVFGLFHYGKYKSGFLFGIAVGIIYAITENITCTVIIHYFLNSTVSMRIVVFFQNLFIAENIELAQINKMTGFISLLLGIILIFGQFLLNKNYVATFSQREKKIQKKILQEIRCLPELMKIFPLNIGLLFRFFIFIQKYI</sequence>
<dbReference type="GO" id="GO:0004175">
    <property type="term" value="F:endopeptidase activity"/>
    <property type="evidence" value="ECO:0007669"/>
    <property type="project" value="UniProtKB-ARBA"/>
</dbReference>
<feature type="transmembrane region" description="Helical" evidence="1">
    <location>
        <begin position="225"/>
        <end position="244"/>
    </location>
</feature>
<dbReference type="GO" id="GO:0080120">
    <property type="term" value="P:CAAX-box protein maturation"/>
    <property type="evidence" value="ECO:0007669"/>
    <property type="project" value="UniProtKB-ARBA"/>
</dbReference>
<dbReference type="Pfam" id="PF02517">
    <property type="entry name" value="Rce1-like"/>
    <property type="match status" value="1"/>
</dbReference>
<dbReference type="InterPro" id="IPR003675">
    <property type="entry name" value="Rce1/LyrA-like_dom"/>
</dbReference>
<dbReference type="RefSeq" id="WP_060799629.1">
    <property type="nucleotide sequence ID" value="NZ_KQ957088.1"/>
</dbReference>
<feature type="transmembrane region" description="Helical" evidence="1">
    <location>
        <begin position="37"/>
        <end position="60"/>
    </location>
</feature>
<proteinExistence type="predicted"/>
<reference evidence="3 4" key="1">
    <citation type="submission" date="2016-01" db="EMBL/GenBank/DDBJ databases">
        <authorList>
            <person name="Oliw E.H."/>
        </authorList>
    </citation>
    <scope>NUCLEOTIDE SEQUENCE [LARGE SCALE GENOMIC DNA]</scope>
    <source>
        <strain evidence="3 4">CMW7756A</strain>
    </source>
</reference>
<dbReference type="PATRIC" id="fig|54005.3.peg.307"/>
<keyword evidence="1" id="KW-1133">Transmembrane helix</keyword>
<feature type="transmembrane region" description="Helical" evidence="1">
    <location>
        <begin position="149"/>
        <end position="164"/>
    </location>
</feature>
<protein>
    <submittedName>
        <fullName evidence="3">CAAX amino terminal protease family protein</fullName>
    </submittedName>
</protein>
<name>A0A133PS00_9FIRM</name>
<dbReference type="EMBL" id="LRQE01000006">
    <property type="protein sequence ID" value="KXA31588.1"/>
    <property type="molecule type" value="Genomic_DNA"/>
</dbReference>
<evidence type="ECO:0000313" key="3">
    <source>
        <dbReference type="EMBL" id="KXA31588.1"/>
    </source>
</evidence>
<keyword evidence="3" id="KW-0378">Hydrolase</keyword>
<feature type="transmembrane region" description="Helical" evidence="1">
    <location>
        <begin position="12"/>
        <end position="31"/>
    </location>
</feature>
<dbReference type="Proteomes" id="UP000070174">
    <property type="component" value="Unassembled WGS sequence"/>
</dbReference>
<keyword evidence="1" id="KW-0812">Transmembrane</keyword>
<evidence type="ECO:0000256" key="1">
    <source>
        <dbReference type="SAM" id="Phobius"/>
    </source>
</evidence>
<evidence type="ECO:0000259" key="2">
    <source>
        <dbReference type="Pfam" id="PF02517"/>
    </source>
</evidence>
<dbReference type="GO" id="GO:0006508">
    <property type="term" value="P:proteolysis"/>
    <property type="evidence" value="ECO:0007669"/>
    <property type="project" value="UniProtKB-KW"/>
</dbReference>
<dbReference type="AlphaFoldDB" id="A0A133PS00"/>
<evidence type="ECO:0000313" key="4">
    <source>
        <dbReference type="Proteomes" id="UP000070174"/>
    </source>
</evidence>
<feature type="transmembrane region" description="Helical" evidence="1">
    <location>
        <begin position="117"/>
        <end position="137"/>
    </location>
</feature>
<accession>A0A133PS00</accession>
<gene>
    <name evidence="3" type="ORF">HMPREF3229_00310</name>
</gene>
<feature type="domain" description="CAAX prenyl protease 2/Lysostaphin resistance protein A-like" evidence="2">
    <location>
        <begin position="119"/>
        <end position="198"/>
    </location>
</feature>